<name>A0A0F9ETG7_9ZZZZ</name>
<comment type="caution">
    <text evidence="1">The sequence shown here is derived from an EMBL/GenBank/DDBJ whole genome shotgun (WGS) entry which is preliminary data.</text>
</comment>
<organism evidence="1">
    <name type="scientific">marine sediment metagenome</name>
    <dbReference type="NCBI Taxonomy" id="412755"/>
    <lineage>
        <taxon>unclassified sequences</taxon>
        <taxon>metagenomes</taxon>
        <taxon>ecological metagenomes</taxon>
    </lineage>
</organism>
<reference evidence="1" key="1">
    <citation type="journal article" date="2015" name="Nature">
        <title>Complex archaea that bridge the gap between prokaryotes and eukaryotes.</title>
        <authorList>
            <person name="Spang A."/>
            <person name="Saw J.H."/>
            <person name="Jorgensen S.L."/>
            <person name="Zaremba-Niedzwiedzka K."/>
            <person name="Martijn J."/>
            <person name="Lind A.E."/>
            <person name="van Eijk R."/>
            <person name="Schleper C."/>
            <person name="Guy L."/>
            <person name="Ettema T.J."/>
        </authorList>
    </citation>
    <scope>NUCLEOTIDE SEQUENCE</scope>
</reference>
<dbReference type="EMBL" id="LAZR01033388">
    <property type="protein sequence ID" value="KKL48230.1"/>
    <property type="molecule type" value="Genomic_DNA"/>
</dbReference>
<proteinExistence type="predicted"/>
<gene>
    <name evidence="1" type="ORF">LCGC14_2327600</name>
</gene>
<accession>A0A0F9ETG7</accession>
<evidence type="ECO:0000313" key="1">
    <source>
        <dbReference type="EMBL" id="KKL48230.1"/>
    </source>
</evidence>
<protein>
    <submittedName>
        <fullName evidence="1">Uncharacterized protein</fullName>
    </submittedName>
</protein>
<sequence>MVWIFLLMMLAWPIGAQAHIPKVGEERPTYSVCNKEAADDIFTVAKEWGVGATAIVAFGHERARACRSYGGLVRAVAVSEPAYTPDNYMVYMIQVEPVKGTLPSGSWFAFHKHEAEDAI</sequence>
<dbReference type="AlphaFoldDB" id="A0A0F9ETG7"/>